<feature type="region of interest" description="Disordered" evidence="1">
    <location>
        <begin position="45"/>
        <end position="82"/>
    </location>
</feature>
<name>A0A2Z7AL82_9LAMI</name>
<evidence type="ECO:0000313" key="2">
    <source>
        <dbReference type="EMBL" id="KZV22226.1"/>
    </source>
</evidence>
<organism evidence="2 3">
    <name type="scientific">Dorcoceras hygrometricum</name>
    <dbReference type="NCBI Taxonomy" id="472368"/>
    <lineage>
        <taxon>Eukaryota</taxon>
        <taxon>Viridiplantae</taxon>
        <taxon>Streptophyta</taxon>
        <taxon>Embryophyta</taxon>
        <taxon>Tracheophyta</taxon>
        <taxon>Spermatophyta</taxon>
        <taxon>Magnoliopsida</taxon>
        <taxon>eudicotyledons</taxon>
        <taxon>Gunneridae</taxon>
        <taxon>Pentapetalae</taxon>
        <taxon>asterids</taxon>
        <taxon>lamiids</taxon>
        <taxon>Lamiales</taxon>
        <taxon>Gesneriaceae</taxon>
        <taxon>Didymocarpoideae</taxon>
        <taxon>Trichosporeae</taxon>
        <taxon>Loxocarpinae</taxon>
        <taxon>Dorcoceras</taxon>
    </lineage>
</organism>
<proteinExistence type="predicted"/>
<feature type="compositionally biased region" description="Basic residues" evidence="1">
    <location>
        <begin position="45"/>
        <end position="54"/>
    </location>
</feature>
<dbReference type="AlphaFoldDB" id="A0A2Z7AL82"/>
<dbReference type="Proteomes" id="UP000250235">
    <property type="component" value="Unassembled WGS sequence"/>
</dbReference>
<accession>A0A2Z7AL82</accession>
<keyword evidence="3" id="KW-1185">Reference proteome</keyword>
<sequence>MISAVEQRQKINPVARFYTSRLDCKGTKKQTLRYKIDSDATQRRVKSGQLRRRTAGMVNPAAGRSNQTQEGQTRRRKVKPAVGRQKSNLLRDKVLRKFQPVLSQNSVQATIQQVRNLGRIRAIELLPNFFQLAGFVLPEFTPDSYTRLYQVSDFLFVFRLLFEHPSVQTSVSCQTPFALIFAVVIWGYEIFRISGLLCVTNGLDPLEEHNLGTDQ</sequence>
<reference evidence="2 3" key="1">
    <citation type="journal article" date="2015" name="Proc. Natl. Acad. Sci. U.S.A.">
        <title>The resurrection genome of Boea hygrometrica: A blueprint for survival of dehydration.</title>
        <authorList>
            <person name="Xiao L."/>
            <person name="Yang G."/>
            <person name="Zhang L."/>
            <person name="Yang X."/>
            <person name="Zhao S."/>
            <person name="Ji Z."/>
            <person name="Zhou Q."/>
            <person name="Hu M."/>
            <person name="Wang Y."/>
            <person name="Chen M."/>
            <person name="Xu Y."/>
            <person name="Jin H."/>
            <person name="Xiao X."/>
            <person name="Hu G."/>
            <person name="Bao F."/>
            <person name="Hu Y."/>
            <person name="Wan P."/>
            <person name="Li L."/>
            <person name="Deng X."/>
            <person name="Kuang T."/>
            <person name="Xiang C."/>
            <person name="Zhu J.K."/>
            <person name="Oliver M.J."/>
            <person name="He Y."/>
        </authorList>
    </citation>
    <scope>NUCLEOTIDE SEQUENCE [LARGE SCALE GENOMIC DNA]</scope>
    <source>
        <strain evidence="3">cv. XS01</strain>
    </source>
</reference>
<gene>
    <name evidence="2" type="ORF">F511_34670</name>
</gene>
<dbReference type="EMBL" id="KV014417">
    <property type="protein sequence ID" value="KZV22226.1"/>
    <property type="molecule type" value="Genomic_DNA"/>
</dbReference>
<evidence type="ECO:0000313" key="3">
    <source>
        <dbReference type="Proteomes" id="UP000250235"/>
    </source>
</evidence>
<protein>
    <submittedName>
        <fullName evidence="2">Uncharacterized protein</fullName>
    </submittedName>
</protein>
<evidence type="ECO:0000256" key="1">
    <source>
        <dbReference type="SAM" id="MobiDB-lite"/>
    </source>
</evidence>